<dbReference type="GO" id="GO:0006310">
    <property type="term" value="P:DNA recombination"/>
    <property type="evidence" value="ECO:0007669"/>
    <property type="project" value="UniProtKB-KW"/>
</dbReference>
<reference evidence="3 4" key="1">
    <citation type="submission" date="2019-03" db="EMBL/GenBank/DDBJ databases">
        <title>Single cell metagenomics reveals metabolic interactions within the superorganism composed of flagellate Streblomastix strix and complex community of Bacteroidetes bacteria on its surface.</title>
        <authorList>
            <person name="Treitli S.C."/>
            <person name="Kolisko M."/>
            <person name="Husnik F."/>
            <person name="Keeling P."/>
            <person name="Hampl V."/>
        </authorList>
    </citation>
    <scope>NUCLEOTIDE SEQUENCE [LARGE SCALE GENOMIC DNA]</scope>
    <source>
        <strain evidence="3">ST1C</strain>
    </source>
</reference>
<name>A0A5J4WZN4_9EUKA</name>
<dbReference type="Pfam" id="PF00589">
    <property type="entry name" value="Phage_integrase"/>
    <property type="match status" value="1"/>
</dbReference>
<evidence type="ECO:0000259" key="2">
    <source>
        <dbReference type="PROSITE" id="PS51898"/>
    </source>
</evidence>
<evidence type="ECO:0000313" key="4">
    <source>
        <dbReference type="Proteomes" id="UP000324800"/>
    </source>
</evidence>
<organism evidence="3 4">
    <name type="scientific">Streblomastix strix</name>
    <dbReference type="NCBI Taxonomy" id="222440"/>
    <lineage>
        <taxon>Eukaryota</taxon>
        <taxon>Metamonada</taxon>
        <taxon>Preaxostyla</taxon>
        <taxon>Oxymonadida</taxon>
        <taxon>Streblomastigidae</taxon>
        <taxon>Streblomastix</taxon>
    </lineage>
</organism>
<comment type="caution">
    <text evidence="3">The sequence shown here is derived from an EMBL/GenBank/DDBJ whole genome shotgun (WGS) entry which is preliminary data.</text>
</comment>
<dbReference type="AlphaFoldDB" id="A0A5J4WZN4"/>
<dbReference type="EMBL" id="SNRW01000569">
    <property type="protein sequence ID" value="KAA6400391.1"/>
    <property type="molecule type" value="Genomic_DNA"/>
</dbReference>
<dbReference type="Proteomes" id="UP000324800">
    <property type="component" value="Unassembled WGS sequence"/>
</dbReference>
<dbReference type="OrthoDB" id="7699712at2759"/>
<proteinExistence type="predicted"/>
<sequence length="280" mass="31880">MEEKKLSIRDILTGRADVLLANSLSWMEKKGGKSLLQNMRKMKTHTGVALSMFSETCNVSQSPIVQAIVKRLNLDKEQKSKYQSIWNLNKLINFIQREGIGEGSVLMQRTMGLIVAFSATRMVELAAITRKNIEIDEQMMKIRTIVKKRKKPKKFVITFIRRESICCPVAAMEKWLNDKDCTKDEDEGIWFDYDKKKVLGGIGCSKVLRKLLDEIGIDQEFAGSSVRHAMMSKMRSEGATQEEVNEATRHAPGSNACDTFYYKPMSRDLGELILKDSEQN</sequence>
<dbReference type="InterPro" id="IPR011010">
    <property type="entry name" value="DNA_brk_join_enz"/>
</dbReference>
<evidence type="ECO:0000256" key="1">
    <source>
        <dbReference type="ARBA" id="ARBA00023172"/>
    </source>
</evidence>
<dbReference type="PROSITE" id="PS51898">
    <property type="entry name" value="TYR_RECOMBINASE"/>
    <property type="match status" value="1"/>
</dbReference>
<gene>
    <name evidence="3" type="ORF">EZS28_004080</name>
</gene>
<accession>A0A5J4WZN4</accession>
<dbReference type="SUPFAM" id="SSF56349">
    <property type="entry name" value="DNA breaking-rejoining enzymes"/>
    <property type="match status" value="1"/>
</dbReference>
<protein>
    <recommendedName>
        <fullName evidence="2">Tyr recombinase domain-containing protein</fullName>
    </recommendedName>
</protein>
<dbReference type="InterPro" id="IPR002104">
    <property type="entry name" value="Integrase_catalytic"/>
</dbReference>
<dbReference type="GO" id="GO:0003677">
    <property type="term" value="F:DNA binding"/>
    <property type="evidence" value="ECO:0007669"/>
    <property type="project" value="InterPro"/>
</dbReference>
<dbReference type="GO" id="GO:0015074">
    <property type="term" value="P:DNA integration"/>
    <property type="evidence" value="ECO:0007669"/>
    <property type="project" value="InterPro"/>
</dbReference>
<dbReference type="Gene3D" id="1.10.443.10">
    <property type="entry name" value="Intergrase catalytic core"/>
    <property type="match status" value="1"/>
</dbReference>
<feature type="domain" description="Tyr recombinase" evidence="2">
    <location>
        <begin position="78"/>
        <end position="274"/>
    </location>
</feature>
<keyword evidence="1" id="KW-0233">DNA recombination</keyword>
<evidence type="ECO:0000313" key="3">
    <source>
        <dbReference type="EMBL" id="KAA6400391.1"/>
    </source>
</evidence>
<dbReference type="InterPro" id="IPR013762">
    <property type="entry name" value="Integrase-like_cat_sf"/>
</dbReference>